<keyword evidence="5 6" id="KW-0472">Membrane</keyword>
<protein>
    <submittedName>
        <fullName evidence="7">YitT family protein</fullName>
    </submittedName>
</protein>
<evidence type="ECO:0000256" key="3">
    <source>
        <dbReference type="ARBA" id="ARBA00022692"/>
    </source>
</evidence>
<comment type="subcellular location">
    <subcellularLocation>
        <location evidence="1">Cell membrane</location>
        <topology evidence="1">Multi-pass membrane protein</topology>
    </subcellularLocation>
</comment>
<accession>A0ABV8AX93</accession>
<evidence type="ECO:0000256" key="4">
    <source>
        <dbReference type="ARBA" id="ARBA00022989"/>
    </source>
</evidence>
<keyword evidence="3 6" id="KW-0812">Transmembrane</keyword>
<reference evidence="8" key="1">
    <citation type="journal article" date="2019" name="Int. J. Syst. Evol. Microbiol.">
        <title>The Global Catalogue of Microorganisms (GCM) 10K type strain sequencing project: providing services to taxonomists for standard genome sequencing and annotation.</title>
        <authorList>
            <consortium name="The Broad Institute Genomics Platform"/>
            <consortium name="The Broad Institute Genome Sequencing Center for Infectious Disease"/>
            <person name="Wu L."/>
            <person name="Ma J."/>
        </authorList>
    </citation>
    <scope>NUCLEOTIDE SEQUENCE [LARGE SCALE GENOMIC DNA]</scope>
    <source>
        <strain evidence="8">CCUG 61889</strain>
    </source>
</reference>
<proteinExistence type="predicted"/>
<feature type="transmembrane region" description="Helical" evidence="6">
    <location>
        <begin position="49"/>
        <end position="70"/>
    </location>
</feature>
<dbReference type="InterPro" id="IPR003740">
    <property type="entry name" value="YitT"/>
</dbReference>
<evidence type="ECO:0000313" key="7">
    <source>
        <dbReference type="EMBL" id="MFC3882185.1"/>
    </source>
</evidence>
<organism evidence="7 8">
    <name type="scientific">Bacillus songklensis</name>
    <dbReference type="NCBI Taxonomy" id="1069116"/>
    <lineage>
        <taxon>Bacteria</taxon>
        <taxon>Bacillati</taxon>
        <taxon>Bacillota</taxon>
        <taxon>Bacilli</taxon>
        <taxon>Bacillales</taxon>
        <taxon>Bacillaceae</taxon>
        <taxon>Bacillus</taxon>
    </lineage>
</organism>
<dbReference type="RefSeq" id="WP_377911421.1">
    <property type="nucleotide sequence ID" value="NZ_JBHRZT010000007.1"/>
</dbReference>
<evidence type="ECO:0000256" key="2">
    <source>
        <dbReference type="ARBA" id="ARBA00022475"/>
    </source>
</evidence>
<keyword evidence="8" id="KW-1185">Reference proteome</keyword>
<evidence type="ECO:0000256" key="6">
    <source>
        <dbReference type="SAM" id="Phobius"/>
    </source>
</evidence>
<name>A0ABV8AX93_9BACI</name>
<dbReference type="Proteomes" id="UP001595752">
    <property type="component" value="Unassembled WGS sequence"/>
</dbReference>
<comment type="caution">
    <text evidence="7">The sequence shown here is derived from an EMBL/GenBank/DDBJ whole genome shotgun (WGS) entry which is preliminary data.</text>
</comment>
<dbReference type="InterPro" id="IPR051461">
    <property type="entry name" value="UPF0750_membrane"/>
</dbReference>
<dbReference type="Pfam" id="PF02588">
    <property type="entry name" value="YitT_membrane"/>
    <property type="match status" value="1"/>
</dbReference>
<gene>
    <name evidence="7" type="ORF">ACFOU2_01050</name>
</gene>
<dbReference type="PANTHER" id="PTHR33545">
    <property type="entry name" value="UPF0750 MEMBRANE PROTEIN YITT-RELATED"/>
    <property type="match status" value="1"/>
</dbReference>
<evidence type="ECO:0000313" key="8">
    <source>
        <dbReference type="Proteomes" id="UP001595752"/>
    </source>
</evidence>
<feature type="transmembrane region" description="Helical" evidence="6">
    <location>
        <begin position="151"/>
        <end position="175"/>
    </location>
</feature>
<keyword evidence="4 6" id="KW-1133">Transmembrane helix</keyword>
<evidence type="ECO:0000256" key="5">
    <source>
        <dbReference type="ARBA" id="ARBA00023136"/>
    </source>
</evidence>
<dbReference type="EMBL" id="JBHRZT010000007">
    <property type="protein sequence ID" value="MFC3882185.1"/>
    <property type="molecule type" value="Genomic_DNA"/>
</dbReference>
<sequence>MKKQSLLIIMGCLLVALGIKVLTSSELVIGGTAGMGMILQHLTPFSFGTLFFFINIPFYFLSIIQLGLPFTIKSFISVTILSIMSEALDHVFTFTIPFPIISSLTGGVLIGFGLILLFRCGSSLGGVNMLCVYLDKHYGVNPGKTILATDVIIVGSAFFIVGLEKVLYSIVAILVMSRILGRYHKTAPLEKNNKKLLENENSSYETFSSETKSS</sequence>
<feature type="transmembrane region" description="Helical" evidence="6">
    <location>
        <begin position="91"/>
        <end position="118"/>
    </location>
</feature>
<dbReference type="PANTHER" id="PTHR33545:SF5">
    <property type="entry name" value="UPF0750 MEMBRANE PROTEIN YITT"/>
    <property type="match status" value="1"/>
</dbReference>
<keyword evidence="2" id="KW-1003">Cell membrane</keyword>
<evidence type="ECO:0000256" key="1">
    <source>
        <dbReference type="ARBA" id="ARBA00004651"/>
    </source>
</evidence>